<gene>
    <name evidence="9" type="ORF">DL546_003070</name>
</gene>
<evidence type="ECO:0000256" key="5">
    <source>
        <dbReference type="ARBA" id="ARBA00022842"/>
    </source>
</evidence>
<dbReference type="EMBL" id="QVQW01000005">
    <property type="protein sequence ID" value="RKU48225.1"/>
    <property type="molecule type" value="Genomic_DNA"/>
</dbReference>
<sequence>MSKRQTSTTSAAGKPSKPRPPPMVPRPSSSILLLSPTNQVLLLHRVQTSTSFASAHVFPGGNLSTYHEGDLIPPPESPLRHVDGPAYRLAAIRETFEESGILLALDSSGRLLEVEDATREKGRKKIHAGKVKFADWVKGLGGTPDVDGLLPFTRWVTPTNMPKRFSTQMYLYMLPLEAKDGVRKEVVVPTPTHDGGLEHTAATFDSISNWLAAAREGRIILFPPQYYLLSVLSEFIKPGEGDYKGQREEVRRFLSKTPTGREGDPTALIPWGEKVMSPTAMFMLSGDGRLVMGIDKPGPELKDSGRGGDKDRVVLVDFTKEGPKRLEVRSREEVLRLRREAEEEEAKGKL</sequence>
<evidence type="ECO:0000256" key="6">
    <source>
        <dbReference type="ARBA" id="ARBA00023211"/>
    </source>
</evidence>
<comment type="cofactor">
    <cofactor evidence="2">
        <name>Mg(2+)</name>
        <dbReference type="ChEBI" id="CHEBI:18420"/>
    </cofactor>
</comment>
<feature type="domain" description="Nudix hydrolase" evidence="8">
    <location>
        <begin position="24"/>
        <end position="175"/>
    </location>
</feature>
<dbReference type="GO" id="GO:0016818">
    <property type="term" value="F:hydrolase activity, acting on acid anhydrides, in phosphorus-containing anhydrides"/>
    <property type="evidence" value="ECO:0007669"/>
    <property type="project" value="InterPro"/>
</dbReference>
<evidence type="ECO:0000313" key="10">
    <source>
        <dbReference type="Proteomes" id="UP000275385"/>
    </source>
</evidence>
<dbReference type="PANTHER" id="PTHR12318">
    <property type="entry name" value="TESTOSTERONE-REGULATED PROTEIN RP2"/>
    <property type="match status" value="1"/>
</dbReference>
<dbReference type="CDD" id="cd18870">
    <property type="entry name" value="NUDIX_AcylCoAdiphos_Nudt19"/>
    <property type="match status" value="1"/>
</dbReference>
<comment type="cofactor">
    <cofactor evidence="1">
        <name>Mn(2+)</name>
        <dbReference type="ChEBI" id="CHEBI:29035"/>
    </cofactor>
</comment>
<dbReference type="InterPro" id="IPR039121">
    <property type="entry name" value="NUDT19"/>
</dbReference>
<evidence type="ECO:0000256" key="3">
    <source>
        <dbReference type="ARBA" id="ARBA00022723"/>
    </source>
</evidence>
<dbReference type="InterPro" id="IPR015797">
    <property type="entry name" value="NUDIX_hydrolase-like_dom_sf"/>
</dbReference>
<feature type="compositionally biased region" description="Polar residues" evidence="7">
    <location>
        <begin position="1"/>
        <end position="11"/>
    </location>
</feature>
<keyword evidence="6" id="KW-0464">Manganese</keyword>
<accession>A0A420YK53</accession>
<dbReference type="STRING" id="177199.A0A420YK53"/>
<evidence type="ECO:0000256" key="7">
    <source>
        <dbReference type="SAM" id="MobiDB-lite"/>
    </source>
</evidence>
<dbReference type="PANTHER" id="PTHR12318:SF0">
    <property type="entry name" value="ACYL-COENZYME A DIPHOSPHATASE NUDT19"/>
    <property type="match status" value="1"/>
</dbReference>
<dbReference type="Gene3D" id="3.90.79.10">
    <property type="entry name" value="Nucleoside Triphosphate Pyrophosphohydrolase"/>
    <property type="match status" value="1"/>
</dbReference>
<reference evidence="9 10" key="1">
    <citation type="submission" date="2018-08" db="EMBL/GenBank/DDBJ databases">
        <title>Draft genome of the lignicolous fungus Coniochaeta pulveracea.</title>
        <authorList>
            <person name="Borstlap C.J."/>
            <person name="De Witt R.N."/>
            <person name="Botha A."/>
            <person name="Volschenk H."/>
        </authorList>
    </citation>
    <scope>NUCLEOTIDE SEQUENCE [LARGE SCALE GENOMIC DNA]</scope>
    <source>
        <strain evidence="9 10">CAB683</strain>
    </source>
</reference>
<dbReference type="AlphaFoldDB" id="A0A420YK53"/>
<proteinExistence type="predicted"/>
<dbReference type="Proteomes" id="UP000275385">
    <property type="component" value="Unassembled WGS sequence"/>
</dbReference>
<evidence type="ECO:0000259" key="8">
    <source>
        <dbReference type="PROSITE" id="PS51462"/>
    </source>
</evidence>
<dbReference type="PROSITE" id="PS51462">
    <property type="entry name" value="NUDIX"/>
    <property type="match status" value="1"/>
</dbReference>
<dbReference type="OrthoDB" id="1695362at2759"/>
<evidence type="ECO:0000256" key="4">
    <source>
        <dbReference type="ARBA" id="ARBA00022801"/>
    </source>
</evidence>
<protein>
    <recommendedName>
        <fullName evidence="8">Nudix hydrolase domain-containing protein</fullName>
    </recommendedName>
</protein>
<feature type="region of interest" description="Disordered" evidence="7">
    <location>
        <begin position="1"/>
        <end position="30"/>
    </location>
</feature>
<comment type="caution">
    <text evidence="9">The sequence shown here is derived from an EMBL/GenBank/DDBJ whole genome shotgun (WGS) entry which is preliminary data.</text>
</comment>
<evidence type="ECO:0000256" key="1">
    <source>
        <dbReference type="ARBA" id="ARBA00001936"/>
    </source>
</evidence>
<keyword evidence="3" id="KW-0479">Metal-binding</keyword>
<keyword evidence="10" id="KW-1185">Reference proteome</keyword>
<name>A0A420YK53_9PEZI</name>
<dbReference type="InterPro" id="IPR000086">
    <property type="entry name" value="NUDIX_hydrolase_dom"/>
</dbReference>
<keyword evidence="5" id="KW-0460">Magnesium</keyword>
<organism evidence="9 10">
    <name type="scientific">Coniochaeta pulveracea</name>
    <dbReference type="NCBI Taxonomy" id="177199"/>
    <lineage>
        <taxon>Eukaryota</taxon>
        <taxon>Fungi</taxon>
        <taxon>Dikarya</taxon>
        <taxon>Ascomycota</taxon>
        <taxon>Pezizomycotina</taxon>
        <taxon>Sordariomycetes</taxon>
        <taxon>Sordariomycetidae</taxon>
        <taxon>Coniochaetales</taxon>
        <taxon>Coniochaetaceae</taxon>
        <taxon>Coniochaeta</taxon>
    </lineage>
</organism>
<keyword evidence="4" id="KW-0378">Hydrolase</keyword>
<evidence type="ECO:0000256" key="2">
    <source>
        <dbReference type="ARBA" id="ARBA00001946"/>
    </source>
</evidence>
<dbReference type="SUPFAM" id="SSF55811">
    <property type="entry name" value="Nudix"/>
    <property type="match status" value="1"/>
</dbReference>
<evidence type="ECO:0000313" key="9">
    <source>
        <dbReference type="EMBL" id="RKU48225.1"/>
    </source>
</evidence>
<dbReference type="GO" id="GO:0046872">
    <property type="term" value="F:metal ion binding"/>
    <property type="evidence" value="ECO:0007669"/>
    <property type="project" value="UniProtKB-KW"/>
</dbReference>
<dbReference type="GO" id="GO:0005739">
    <property type="term" value="C:mitochondrion"/>
    <property type="evidence" value="ECO:0007669"/>
    <property type="project" value="TreeGrafter"/>
</dbReference>